<dbReference type="Gene3D" id="2.60.40.10">
    <property type="entry name" value="Immunoglobulins"/>
    <property type="match status" value="2"/>
</dbReference>
<dbReference type="InterPro" id="IPR013783">
    <property type="entry name" value="Ig-like_fold"/>
</dbReference>
<dbReference type="Proteomes" id="UP000256345">
    <property type="component" value="Unassembled WGS sequence"/>
</dbReference>
<proteinExistence type="predicted"/>
<dbReference type="EMBL" id="QUMU01000024">
    <property type="protein sequence ID" value="REG15419.1"/>
    <property type="molecule type" value="Genomic_DNA"/>
</dbReference>
<protein>
    <recommendedName>
        <fullName evidence="3">Invasin domain-containing protein</fullName>
    </recommendedName>
</protein>
<keyword evidence="2" id="KW-1185">Reference proteome</keyword>
<accession>A0ABX9JKS3</accession>
<evidence type="ECO:0000313" key="1">
    <source>
        <dbReference type="EMBL" id="REG15419.1"/>
    </source>
</evidence>
<name>A0ABX9JKS3_9BACT</name>
<reference evidence="1 2" key="1">
    <citation type="submission" date="2018-08" db="EMBL/GenBank/DDBJ databases">
        <title>Genomic Encyclopedia of Archaeal and Bacterial Type Strains, Phase II (KMG-II): from individual species to whole genera.</title>
        <authorList>
            <person name="Goeker M."/>
        </authorList>
    </citation>
    <scope>NUCLEOTIDE SEQUENCE [LARGE SCALE GENOMIC DNA]</scope>
    <source>
        <strain evidence="1 2">DSM 2261</strain>
    </source>
</reference>
<organism evidence="1 2">
    <name type="scientific">Archangium gephyra</name>
    <dbReference type="NCBI Taxonomy" id="48"/>
    <lineage>
        <taxon>Bacteria</taxon>
        <taxon>Pseudomonadati</taxon>
        <taxon>Myxococcota</taxon>
        <taxon>Myxococcia</taxon>
        <taxon>Myxococcales</taxon>
        <taxon>Cystobacterineae</taxon>
        <taxon>Archangiaceae</taxon>
        <taxon>Archangium</taxon>
    </lineage>
</organism>
<evidence type="ECO:0008006" key="3">
    <source>
        <dbReference type="Google" id="ProtNLM"/>
    </source>
</evidence>
<sequence length="753" mass="79182">MTGRAVVTPQSWHGARWSLGPLFLLCLLLGAPPSRAASALRLEASPRQLLSGRDTRITLTVSAPGLPPDVRLACSAGRVLPARRSAPDTLQAAFVPPRTDTLAPILCAAVSPSSGAHGTVVLEVQRRQVLPLSGLPPLGRVEVRIGDTLYGPVRANATGQAEVPVLLSPGVAQATVSTTAPGQPARQWPLSLPVSSRPTVLLLAEESSLEADGERGLRVWAFGIDSRGEPLESVPTFSRTGGTFEAGRIAPGVHLGTLVPLSRATPGEAVLTAQAGSGEPSTLRVELRAGVKPTLALEVETLEGGASGAFVHVSVHDARGRAMAGEPVRLQSTLGELGPVQDQGDGTYLARYRAPPGGGEERFVAWIDGVPPVSVSATFLPIPRLTLALSGVERNGRELPADGLSRVSLRISARDAKGLLAPDGTVLLLSTTLGRLPSSVTTREGRATVELESVRRTGEALVEVRWEDQSVSTTVRLVPGEPARLRVRTEKDEVLCDGRDSTQVHLLVEDLYGNPLDSVPITLRAAGTQAEHGRFERVASLGSGEFVTRYHAPVRCEGGVATVLAAAREARGDARLTLASRMPRGLALRLGAQSNLGRLVQPSLELEGDVRPYALGEKLAASASVQVAWGSFSLRGESAAHEPFDLNAQAFTTTVSVGARWLERLTGPLSGYAGAGLDGHLVHIDWRLSLDPGRQRQVSPAFGGHVRLGLVYPLGPGELVLQGRYGLARLPEGGTFQGPIGGLSTSLGYRFAL</sequence>
<gene>
    <name evidence="1" type="ORF">ATI61_1244</name>
</gene>
<evidence type="ECO:0000313" key="2">
    <source>
        <dbReference type="Proteomes" id="UP000256345"/>
    </source>
</evidence>
<comment type="caution">
    <text evidence="1">The sequence shown here is derived from an EMBL/GenBank/DDBJ whole genome shotgun (WGS) entry which is preliminary data.</text>
</comment>